<comment type="similarity">
    <text evidence="1 2">Belongs to the RNase T2 family.</text>
</comment>
<evidence type="ECO:0000256" key="2">
    <source>
        <dbReference type="RuleBase" id="RU004328"/>
    </source>
</evidence>
<dbReference type="GO" id="GO:0033897">
    <property type="term" value="F:ribonuclease T2 activity"/>
    <property type="evidence" value="ECO:0007669"/>
    <property type="project" value="InterPro"/>
</dbReference>
<evidence type="ECO:0000313" key="4">
    <source>
        <dbReference type="EMBL" id="NBN76934.1"/>
    </source>
</evidence>
<reference evidence="5" key="1">
    <citation type="submission" date="2020-01" db="EMBL/GenBank/DDBJ databases">
        <authorList>
            <person name="Fang Y."/>
            <person name="Sun R."/>
            <person name="Nie L."/>
            <person name="He J."/>
            <person name="Hao L."/>
            <person name="Wang L."/>
            <person name="Su S."/>
            <person name="Lv E."/>
            <person name="Zhang Z."/>
            <person name="Xie R."/>
            <person name="Liu H."/>
        </authorList>
    </citation>
    <scope>NUCLEOTIDE SEQUENCE [LARGE SCALE GENOMIC DNA]</scope>
    <source>
        <strain evidence="5">XCT-53</strain>
    </source>
</reference>
<evidence type="ECO:0000256" key="3">
    <source>
        <dbReference type="SAM" id="SignalP"/>
    </source>
</evidence>
<dbReference type="PROSITE" id="PS00531">
    <property type="entry name" value="RNASE_T2_2"/>
    <property type="match status" value="1"/>
</dbReference>
<dbReference type="AlphaFoldDB" id="A0A7X5J6S0"/>
<dbReference type="PANTHER" id="PTHR11240">
    <property type="entry name" value="RIBONUCLEASE T2"/>
    <property type="match status" value="1"/>
</dbReference>
<dbReference type="SUPFAM" id="SSF55895">
    <property type="entry name" value="Ribonuclease Rh-like"/>
    <property type="match status" value="1"/>
</dbReference>
<dbReference type="InterPro" id="IPR039378">
    <property type="entry name" value="RNase_T2_prok"/>
</dbReference>
<keyword evidence="5" id="KW-1185">Reference proteome</keyword>
<dbReference type="PANTHER" id="PTHR11240:SF22">
    <property type="entry name" value="RIBONUCLEASE T2"/>
    <property type="match status" value="1"/>
</dbReference>
<dbReference type="GO" id="GO:0006401">
    <property type="term" value="P:RNA catabolic process"/>
    <property type="evidence" value="ECO:0007669"/>
    <property type="project" value="TreeGrafter"/>
</dbReference>
<dbReference type="InterPro" id="IPR018188">
    <property type="entry name" value="RNase_T2_His_AS_1"/>
</dbReference>
<dbReference type="CDD" id="cd01062">
    <property type="entry name" value="RNase_T2_prok"/>
    <property type="match status" value="1"/>
</dbReference>
<dbReference type="Pfam" id="PF00445">
    <property type="entry name" value="Ribonuclease_T2"/>
    <property type="match status" value="1"/>
</dbReference>
<gene>
    <name evidence="4" type="ORF">GWI72_01480</name>
</gene>
<dbReference type="Gene3D" id="3.90.730.10">
    <property type="entry name" value="Ribonuclease T2-like"/>
    <property type="match status" value="1"/>
</dbReference>
<feature type="signal peptide" evidence="3">
    <location>
        <begin position="1"/>
        <end position="35"/>
    </location>
</feature>
<dbReference type="InterPro" id="IPR033130">
    <property type="entry name" value="RNase_T2_His_AS_2"/>
</dbReference>
<accession>A0A7X5J6S0</accession>
<dbReference type="PROSITE" id="PS00530">
    <property type="entry name" value="RNASE_T2_1"/>
    <property type="match status" value="1"/>
</dbReference>
<proteinExistence type="inferred from homology"/>
<protein>
    <submittedName>
        <fullName evidence="4">Ribonuclease T</fullName>
    </submittedName>
</protein>
<dbReference type="GO" id="GO:0003723">
    <property type="term" value="F:RNA binding"/>
    <property type="evidence" value="ECO:0007669"/>
    <property type="project" value="InterPro"/>
</dbReference>
<evidence type="ECO:0000313" key="5">
    <source>
        <dbReference type="Proteomes" id="UP000586722"/>
    </source>
</evidence>
<comment type="caution">
    <text evidence="4">The sequence shown here is derived from an EMBL/GenBank/DDBJ whole genome shotgun (WGS) entry which is preliminary data.</text>
</comment>
<name>A0A7X5J6S0_9HYPH</name>
<feature type="chain" id="PRO_5031173399" evidence="3">
    <location>
        <begin position="36"/>
        <end position="228"/>
    </location>
</feature>
<organism evidence="4 5">
    <name type="scientific">Pannonibacter tanglangensis</name>
    <dbReference type="NCBI Taxonomy" id="2750084"/>
    <lineage>
        <taxon>Bacteria</taxon>
        <taxon>Pseudomonadati</taxon>
        <taxon>Pseudomonadota</taxon>
        <taxon>Alphaproteobacteria</taxon>
        <taxon>Hyphomicrobiales</taxon>
        <taxon>Stappiaceae</taxon>
        <taxon>Pannonibacter</taxon>
    </lineage>
</organism>
<dbReference type="EMBL" id="JAABLQ010000001">
    <property type="protein sequence ID" value="NBN76934.1"/>
    <property type="molecule type" value="Genomic_DNA"/>
</dbReference>
<dbReference type="RefSeq" id="WP_161707688.1">
    <property type="nucleotide sequence ID" value="NZ_JAABLQ010000001.1"/>
</dbReference>
<dbReference type="Proteomes" id="UP000586722">
    <property type="component" value="Unassembled WGS sequence"/>
</dbReference>
<keyword evidence="3" id="KW-0732">Signal</keyword>
<evidence type="ECO:0000256" key="1">
    <source>
        <dbReference type="ARBA" id="ARBA00007469"/>
    </source>
</evidence>
<dbReference type="InterPro" id="IPR001568">
    <property type="entry name" value="RNase_T2-like"/>
</dbReference>
<sequence>MRLSVSDVRQAIHGCLSALLVLLGVALLPATTARADDDEAGDFDFYVLALSWSPTYCATAGARADPQQCRAARPFRFIVHGLWPQHERGWPDFCALPRENQPSREIVEGLFDIMPSRGLIQHQWRKHGSCTGLSAAAYFDLTRAAFEKITIPAAFQNLRNGGRIGPDAVETAFRMSNPGLRDNAIATTCDAGKLKEVRICFDKELNFRSCPAVDRADCRARVVEVPAP</sequence>
<dbReference type="InterPro" id="IPR036430">
    <property type="entry name" value="RNase_T2-like_sf"/>
</dbReference>